<dbReference type="VEuPathDB" id="FungiDB:PV10_03496"/>
<evidence type="ECO:0000256" key="6">
    <source>
        <dbReference type="SAM" id="MobiDB-lite"/>
    </source>
</evidence>
<dbReference type="InterPro" id="IPR016024">
    <property type="entry name" value="ARM-type_fold"/>
</dbReference>
<proteinExistence type="predicted"/>
<dbReference type="OrthoDB" id="200660at2759"/>
<dbReference type="RefSeq" id="XP_016227469.1">
    <property type="nucleotide sequence ID" value="XM_016367951.1"/>
</dbReference>
<keyword evidence="4" id="KW-0539">Nucleus</keyword>
<evidence type="ECO:0000256" key="1">
    <source>
        <dbReference type="ARBA" id="ARBA00004123"/>
    </source>
</evidence>
<keyword evidence="8" id="KW-1185">Reference proteome</keyword>
<dbReference type="EMBL" id="KN847521">
    <property type="protein sequence ID" value="KIV95895.1"/>
    <property type="molecule type" value="Genomic_DNA"/>
</dbReference>
<dbReference type="Pfam" id="PF20168">
    <property type="entry name" value="PDS5"/>
    <property type="match status" value="1"/>
</dbReference>
<dbReference type="CDD" id="cd19953">
    <property type="entry name" value="PDS5"/>
    <property type="match status" value="1"/>
</dbReference>
<gene>
    <name evidence="7" type="ORF">PV10_03496</name>
</gene>
<name>A0A0D1X2A1_EXOME</name>
<dbReference type="HOGENOM" id="CLU_002562_0_0_1"/>
<evidence type="ECO:0000256" key="5">
    <source>
        <dbReference type="ARBA" id="ARBA00023306"/>
    </source>
</evidence>
<keyword evidence="3" id="KW-0498">Mitosis</keyword>
<dbReference type="PANTHER" id="PTHR12663">
    <property type="entry name" value="ANDROGEN INDUCED INHIBITOR OF PROLIFERATION AS3 / PDS5-RELATED"/>
    <property type="match status" value="1"/>
</dbReference>
<feature type="compositionally biased region" description="Basic and acidic residues" evidence="6">
    <location>
        <begin position="603"/>
        <end position="615"/>
    </location>
</feature>
<organism evidence="7 8">
    <name type="scientific">Exophiala mesophila</name>
    <name type="common">Black yeast-like fungus</name>
    <dbReference type="NCBI Taxonomy" id="212818"/>
    <lineage>
        <taxon>Eukaryota</taxon>
        <taxon>Fungi</taxon>
        <taxon>Dikarya</taxon>
        <taxon>Ascomycota</taxon>
        <taxon>Pezizomycotina</taxon>
        <taxon>Eurotiomycetes</taxon>
        <taxon>Chaetothyriomycetidae</taxon>
        <taxon>Chaetothyriales</taxon>
        <taxon>Herpotrichiellaceae</taxon>
        <taxon>Exophiala</taxon>
    </lineage>
</organism>
<sequence length="1510" mass="167426">MPSRLRNAGSSADAAQPESRYHIPGLQYHDSLAWRAGKAIPIADLLNRLQKLGTELRNFDADQVDSHSFTTLAHDLANANLLGHKDKGIRAWTLSCIVDVLRICAPDAPFVESQLKDIFTVAINSILPSLADPSNAYNAQHVYILQSFAESQSILLLTDIPDNDSLIVSLFTHAFDIVSTGSNASGVEISKSVEYHLKNLLAAVVDEVSLPQEVTDIVISQFMRVDARAAPEPTKGRKRELQDNKQGILLLKDYPPAYNMAKSLCTTCPDKMTAHITQYFGTVIVDASAAIQDNAPSRLAHRRFSDLEDSDHDQDSLADLRKAHRLLRELWRACPDVLANVIPQIEAEFSADAPILRQLATETLGDITAGIGIAGLAQSKSIDPAAYPLPSIDQAEPPIQEPNPLLTPASPKPFSAVHPAAYRSFFGRRQDKVPAVRIAWTKAASKILFTSAGGIGLNDDERQELLMGLAQALRDPEEHVRLVAIHTLNDFSYHSLINIIGSDGGLEKPDTVFSSLADRVMDRKLLVREEAVQTLARIWGVASRDIEEGVDTVKSIVGDIPNRLLRAFYTSDRNVHALIDKALHESLIPLSFPPTKMPAARNESQRQKTKEKENSLQEAVVADPDAIRVRRILTLVQGLDSKSRPIFYHLQNLQAQLGKAILSFLQRCEEYNGGVVENAAVEVKLKNQLTNQVEQLSKGFPNPSDMSDDLWKFINLHNRRWYQLIRFAVGPEHDYRTVTKAIKELTKRIRESPTNLQPLIHTILPLLYRSSVIFYNRSHVPAIMDISRTDGSPLGRIALEILQEISARNPEVLKYQIQALCKELEEGAPSMSKPEDAGAANTLKACAGFARKYSNEVPKDRKFLGSLVNFALYSHSPRAAKHAVSIVLAVADKKDMYAKDLLTKALKGLEPGSTHYLSRLATISQVCLYAPSAAEVEAQAIKELTVTKVLQRNNHPSKREDPNAWDETPDSESLSKELALKVFVNLTRAWGSQGQSDAFEQAGTEAFKYLTLLIENDGEITSKKDTPPAQKNFLRLVAARFILKLCRHNRKCEDFVTPSTFNSLMMVMISPPNAVRKGFVNQLKKYLGHNQLAHRWFTAFFLLAFEPDVELRLSTMTWLRSRAQFFSKQQSEKKAHANIMEYTFARLLSLLAHHPDYPAKDAGDFDGELLDFSKYIIFYLSAVATEENLSLIFHIGQRIKGARDGITAGDEANERLYVLSDLAQAVIRNYADLMPAHAKGTNLLQTWPGQVTLPRSLFKALPSHEVAQEIAEKNYLPEDVATGLEKLVRGYLRSLTQAAKQSIRRGGTGQKKRKSEVYHSEDEDDEADAKAKTVKRARKSTLAIRKSPKAKRRASEPASPELPSRKSARTSSAVKYVEADSDEDDAEMAEDDRLASSPRVAKKPAQVDHDASRAGEVAIESADGDDNLDKNDDEESSVQNGHNKAEFSGTPPKEIEDEESPNQVDVAIPGKTKGRGRSTRTGPPSRKSLAVKKVPERSKRASRQNRGGAK</sequence>
<dbReference type="GO" id="GO:0051301">
    <property type="term" value="P:cell division"/>
    <property type="evidence" value="ECO:0007669"/>
    <property type="project" value="UniProtKB-KW"/>
</dbReference>
<dbReference type="InterPro" id="IPR011989">
    <property type="entry name" value="ARM-like"/>
</dbReference>
<dbReference type="PANTHER" id="PTHR12663:SF0">
    <property type="entry name" value="PRECOCIOUS DISSOCIATION OF SISTERS 5, ISOFORM A"/>
    <property type="match status" value="1"/>
</dbReference>
<evidence type="ECO:0000256" key="3">
    <source>
        <dbReference type="ARBA" id="ARBA00022776"/>
    </source>
</evidence>
<dbReference type="Gene3D" id="1.25.10.10">
    <property type="entry name" value="Leucine-rich Repeat Variant"/>
    <property type="match status" value="1"/>
</dbReference>
<dbReference type="SUPFAM" id="SSF48371">
    <property type="entry name" value="ARM repeat"/>
    <property type="match status" value="2"/>
</dbReference>
<dbReference type="GeneID" id="27321341"/>
<dbReference type="STRING" id="212818.A0A0D1X2A1"/>
<dbReference type="GO" id="GO:0007064">
    <property type="term" value="P:mitotic sister chromatid cohesion"/>
    <property type="evidence" value="ECO:0007669"/>
    <property type="project" value="InterPro"/>
</dbReference>
<dbReference type="OMA" id="YPPAYNM"/>
<keyword evidence="5" id="KW-0131">Cell cycle</keyword>
<feature type="region of interest" description="Disordered" evidence="6">
    <location>
        <begin position="594"/>
        <end position="617"/>
    </location>
</feature>
<feature type="region of interest" description="Disordered" evidence="6">
    <location>
        <begin position="387"/>
        <end position="412"/>
    </location>
</feature>
<accession>A0A0D1X2A1</accession>
<feature type="compositionally biased region" description="Acidic residues" evidence="6">
    <location>
        <begin position="1379"/>
        <end position="1390"/>
    </location>
</feature>
<keyword evidence="2" id="KW-0132">Cell division</keyword>
<feature type="compositionally biased region" description="Acidic residues" evidence="6">
    <location>
        <begin position="1422"/>
        <end position="1436"/>
    </location>
</feature>
<evidence type="ECO:0000313" key="8">
    <source>
        <dbReference type="Proteomes" id="UP000054302"/>
    </source>
</evidence>
<dbReference type="GO" id="GO:0000785">
    <property type="term" value="C:chromatin"/>
    <property type="evidence" value="ECO:0007669"/>
    <property type="project" value="TreeGrafter"/>
</dbReference>
<feature type="region of interest" description="Disordered" evidence="6">
    <location>
        <begin position="1299"/>
        <end position="1510"/>
    </location>
</feature>
<dbReference type="GO" id="GO:0005634">
    <property type="term" value="C:nucleus"/>
    <property type="evidence" value="ECO:0007669"/>
    <property type="project" value="UniProtKB-SubCell"/>
</dbReference>
<dbReference type="GO" id="GO:0006281">
    <property type="term" value="P:DNA repair"/>
    <property type="evidence" value="ECO:0007669"/>
    <property type="project" value="TreeGrafter"/>
</dbReference>
<feature type="region of interest" description="Disordered" evidence="6">
    <location>
        <begin position="952"/>
        <end position="971"/>
    </location>
</feature>
<dbReference type="Proteomes" id="UP000054302">
    <property type="component" value="Unassembled WGS sequence"/>
</dbReference>
<comment type="subcellular location">
    <subcellularLocation>
        <location evidence="1">Nucleus</location>
    </subcellularLocation>
</comment>
<evidence type="ECO:0000256" key="4">
    <source>
        <dbReference type="ARBA" id="ARBA00023242"/>
    </source>
</evidence>
<evidence type="ECO:0000313" key="7">
    <source>
        <dbReference type="EMBL" id="KIV95895.1"/>
    </source>
</evidence>
<protein>
    <submittedName>
        <fullName evidence="7">Uncharacterized protein</fullName>
    </submittedName>
</protein>
<evidence type="ECO:0000256" key="2">
    <source>
        <dbReference type="ARBA" id="ARBA00022618"/>
    </source>
</evidence>
<dbReference type="InterPro" id="IPR039776">
    <property type="entry name" value="Pds5"/>
</dbReference>
<reference evidence="7 8" key="1">
    <citation type="submission" date="2015-01" db="EMBL/GenBank/DDBJ databases">
        <title>The Genome Sequence of Exophiala mesophila CBS40295.</title>
        <authorList>
            <consortium name="The Broad Institute Genomics Platform"/>
            <person name="Cuomo C."/>
            <person name="de Hoog S."/>
            <person name="Gorbushina A."/>
            <person name="Stielow B."/>
            <person name="Teixiera M."/>
            <person name="Abouelleil A."/>
            <person name="Chapman S.B."/>
            <person name="Priest M."/>
            <person name="Young S.K."/>
            <person name="Wortman J."/>
            <person name="Nusbaum C."/>
            <person name="Birren B."/>
        </authorList>
    </citation>
    <scope>NUCLEOTIDE SEQUENCE [LARGE SCALE GENOMIC DNA]</scope>
    <source>
        <strain evidence="7 8">CBS 40295</strain>
    </source>
</reference>